<dbReference type="AlphaFoldDB" id="A0A541B0D6"/>
<dbReference type="InterPro" id="IPR024520">
    <property type="entry name" value="DUF3558"/>
</dbReference>
<evidence type="ECO:0000313" key="2">
    <source>
        <dbReference type="Proteomes" id="UP000316256"/>
    </source>
</evidence>
<dbReference type="Proteomes" id="UP000316256">
    <property type="component" value="Unassembled WGS sequence"/>
</dbReference>
<keyword evidence="2" id="KW-1185">Reference proteome</keyword>
<comment type="caution">
    <text evidence="1">The sequence shown here is derived from an EMBL/GenBank/DDBJ whole genome shotgun (WGS) entry which is preliminary data.</text>
</comment>
<reference evidence="1 2" key="1">
    <citation type="submission" date="2019-06" db="EMBL/GenBank/DDBJ databases">
        <title>Rhodococcus spaelei sp. nov., isolated from a cave.</title>
        <authorList>
            <person name="Lee S.D."/>
        </authorList>
    </citation>
    <scope>NUCLEOTIDE SEQUENCE [LARGE SCALE GENOMIC DNA]</scope>
    <source>
        <strain evidence="1 2">C9-5</strain>
    </source>
</reference>
<dbReference type="EMBL" id="VIGH01000010">
    <property type="protein sequence ID" value="TQF65774.1"/>
    <property type="molecule type" value="Genomic_DNA"/>
</dbReference>
<accession>A0A541B0D6</accession>
<evidence type="ECO:0000313" key="1">
    <source>
        <dbReference type="EMBL" id="TQF65774.1"/>
    </source>
</evidence>
<dbReference type="OrthoDB" id="4466468at2"/>
<protein>
    <submittedName>
        <fullName evidence="1">DUF3558 domain-containing protein</fullName>
    </submittedName>
</protein>
<proteinExistence type="predicted"/>
<name>A0A541B0D6_9NOCA</name>
<sequence>MDRVSTERDAVWLRLFRWTGLESARGCRVRKAVGVVGVVGAALLVAGCGSGSVDGKADAVGAAAGEPVFSPCDDIPGDALAAIGLDPTTATRDIAGVKQPGWNICKWRGASPALSVLATSHTLDDVRDNRKNTEFSPVDISGRTAFSYRENTDQARRNCDVAIGASGGAVLIAVSYLGTDPVVKDPCVVAVERTRALAAYIPE</sequence>
<dbReference type="Pfam" id="PF12079">
    <property type="entry name" value="DUF3558"/>
    <property type="match status" value="1"/>
</dbReference>
<gene>
    <name evidence="1" type="ORF">FK531_20305</name>
</gene>
<organism evidence="1 2">
    <name type="scientific">Rhodococcus spelaei</name>
    <dbReference type="NCBI Taxonomy" id="2546320"/>
    <lineage>
        <taxon>Bacteria</taxon>
        <taxon>Bacillati</taxon>
        <taxon>Actinomycetota</taxon>
        <taxon>Actinomycetes</taxon>
        <taxon>Mycobacteriales</taxon>
        <taxon>Nocardiaceae</taxon>
        <taxon>Rhodococcus</taxon>
    </lineage>
</organism>